<evidence type="ECO:0000256" key="12">
    <source>
        <dbReference type="ARBA" id="ARBA00023136"/>
    </source>
</evidence>
<evidence type="ECO:0000256" key="13">
    <source>
        <dbReference type="ARBA" id="ARBA00023157"/>
    </source>
</evidence>
<evidence type="ECO:0000259" key="17">
    <source>
        <dbReference type="SMART" id="SM00187"/>
    </source>
</evidence>
<dbReference type="FunCoup" id="H2ZVF7">
    <property type="interactions" value="545"/>
</dbReference>
<dbReference type="EMBL" id="AFYH01032742">
    <property type="status" value="NOT_ANNOTATED_CDS"/>
    <property type="molecule type" value="Genomic_DNA"/>
</dbReference>
<dbReference type="EMBL" id="AFYH01032744">
    <property type="status" value="NOT_ANNOTATED_CDS"/>
    <property type="molecule type" value="Genomic_DNA"/>
</dbReference>
<keyword evidence="14" id="KW-0325">Glycoprotein</keyword>
<dbReference type="PROSITE" id="PS00243">
    <property type="entry name" value="I_EGF_1"/>
    <property type="match status" value="2"/>
</dbReference>
<dbReference type="Gene3D" id="2.60.40.1510">
    <property type="entry name" value="ntegrin, alpha v. Chain A, domain 3"/>
    <property type="match status" value="1"/>
</dbReference>
<comment type="similarity">
    <text evidence="2 15">Belongs to the integrin beta chain family.</text>
</comment>
<dbReference type="HOGENOM" id="CLU_011772_3_1_1"/>
<dbReference type="FunFam" id="2.10.25.10:FF:000076">
    <property type="entry name" value="Integrin beta"/>
    <property type="match status" value="1"/>
</dbReference>
<keyword evidence="12 16" id="KW-0472">Membrane</keyword>
<dbReference type="Pfam" id="PF23106">
    <property type="entry name" value="EGF_Teneurin"/>
    <property type="match status" value="1"/>
</dbReference>
<dbReference type="InterPro" id="IPR057243">
    <property type="entry name" value="Integrin_I-EGF_CS"/>
</dbReference>
<dbReference type="InterPro" id="IPR002369">
    <property type="entry name" value="Integrin_bsu_VWA"/>
</dbReference>
<dbReference type="EMBL" id="AFYH01032748">
    <property type="status" value="NOT_ANNOTATED_CDS"/>
    <property type="molecule type" value="Genomic_DNA"/>
</dbReference>
<keyword evidence="9 15" id="KW-0130">Cell adhesion</keyword>
<dbReference type="PANTHER" id="PTHR10082">
    <property type="entry name" value="INTEGRIN BETA SUBUNIT"/>
    <property type="match status" value="1"/>
</dbReference>
<dbReference type="EMBL" id="AFYH01032746">
    <property type="status" value="NOT_ANNOTATED_CDS"/>
    <property type="molecule type" value="Genomic_DNA"/>
</dbReference>
<gene>
    <name evidence="18" type="primary">ITGB8</name>
</gene>
<evidence type="ECO:0000256" key="5">
    <source>
        <dbReference type="ARBA" id="ARBA00022692"/>
    </source>
</evidence>
<dbReference type="InterPro" id="IPR036465">
    <property type="entry name" value="vWFA_dom_sf"/>
</dbReference>
<evidence type="ECO:0000313" key="18">
    <source>
        <dbReference type="Ensembl" id="ENSLACP00000001378.1"/>
    </source>
</evidence>
<keyword evidence="6" id="KW-0732">Signal</keyword>
<reference evidence="18" key="3">
    <citation type="submission" date="2025-09" db="UniProtKB">
        <authorList>
            <consortium name="Ensembl"/>
        </authorList>
    </citation>
    <scope>IDENTIFICATION</scope>
</reference>
<dbReference type="SUPFAM" id="SSF53300">
    <property type="entry name" value="vWA-like"/>
    <property type="match status" value="1"/>
</dbReference>
<dbReference type="GO" id="GO:0005178">
    <property type="term" value="F:integrin binding"/>
    <property type="evidence" value="ECO:0007669"/>
    <property type="project" value="TreeGrafter"/>
</dbReference>
<dbReference type="FunFam" id="2.60.40.1510:FF:000010">
    <property type="entry name" value="Integrin beta"/>
    <property type="match status" value="1"/>
</dbReference>
<sequence length="637" mass="70709">GSEASFILQVQQLSKYPVDLYYLVDVSASMMRSLSNLESVGLALSQKMSEVSSNFRLGFGSFVDKTVSPFISVHPERLVNPCSSFEVDCIPPHGFIHVLSLTENVTEFSKVVQQQQISGNIDTPEGGFDAILQATVCQNHIGWRKEAKHLLLMMTDQTSHLALDSKLAGIVVPNDGNCHLRDNVYTKTNSMEHPSLGQLAEKLIENNINVIFAVEGLQFLWYKDLMPLLPGTFAGQLQSGALNLKELVVNAYQKLLSEVKIQVDNPNTGLYINVSAICPDGTRHPGLKGCTNVKANDQVLFNITIGMRECSIPEGEEKYIVIRPIGFNESTLIKVHSICICQHSGSAAETESWFGETSYREPNKCQNGDTSPTSDQGQFFFEKCRAHKGQPVCSGRGTCLCGKCVCQKTKLGLIYGKYCEIDNFSCSYHQGKLCAGNGECVDSECKCFSGWKGESCNCSSSLEFCKTSKLQVCNGRGTCVCGKCQCSDPRSSGPLCESCPTCNFCEKNWNCVQCHLLNNLSQTNVAQCNASCSAQVYYVDHFSECLSQGRYSTTFCFIFIITFITGLVAILIFRQILQWSNNKKSSDSYNLAAMKKEKNYFPTVCSKTVTYRRDKPEDMKIHIKVQEKLIEIHHCNF</sequence>
<evidence type="ECO:0000256" key="16">
    <source>
        <dbReference type="SAM" id="Phobius"/>
    </source>
</evidence>
<dbReference type="EMBL" id="AFYH01032743">
    <property type="status" value="NOT_ANNOTATED_CDS"/>
    <property type="molecule type" value="Genomic_DNA"/>
</dbReference>
<dbReference type="GO" id="GO:0009986">
    <property type="term" value="C:cell surface"/>
    <property type="evidence" value="ECO:0007669"/>
    <property type="project" value="TreeGrafter"/>
</dbReference>
<dbReference type="EMBL" id="AFYH01032745">
    <property type="status" value="NOT_ANNOTATED_CDS"/>
    <property type="molecule type" value="Genomic_DNA"/>
</dbReference>
<keyword evidence="3" id="KW-1003">Cell membrane</keyword>
<dbReference type="FunFam" id="3.40.50.410:FF:000002">
    <property type="entry name" value="Integrin beta"/>
    <property type="match status" value="1"/>
</dbReference>
<evidence type="ECO:0000256" key="11">
    <source>
        <dbReference type="ARBA" id="ARBA00023037"/>
    </source>
</evidence>
<dbReference type="SUPFAM" id="SSF57196">
    <property type="entry name" value="EGF/Laminin"/>
    <property type="match status" value="2"/>
</dbReference>
<dbReference type="STRING" id="7897.ENSLACP00000001378"/>
<evidence type="ECO:0000256" key="4">
    <source>
        <dbReference type="ARBA" id="ARBA00022536"/>
    </source>
</evidence>
<dbReference type="GeneTree" id="ENSGT01150000286919"/>
<evidence type="ECO:0000256" key="10">
    <source>
        <dbReference type="ARBA" id="ARBA00022989"/>
    </source>
</evidence>
<evidence type="ECO:0000256" key="3">
    <source>
        <dbReference type="ARBA" id="ARBA00022475"/>
    </source>
</evidence>
<dbReference type="GO" id="GO:0098609">
    <property type="term" value="P:cell-cell adhesion"/>
    <property type="evidence" value="ECO:0007669"/>
    <property type="project" value="TreeGrafter"/>
</dbReference>
<dbReference type="InterPro" id="IPR057073">
    <property type="entry name" value="EGF_integrin_2"/>
</dbReference>
<dbReference type="EMBL" id="AFYH01032741">
    <property type="status" value="NOT_ANNOTATED_CDS"/>
    <property type="molecule type" value="Genomic_DNA"/>
</dbReference>
<keyword evidence="10 16" id="KW-1133">Transmembrane helix</keyword>
<protein>
    <recommendedName>
        <fullName evidence="15">Integrin beta</fullName>
    </recommendedName>
</protein>
<dbReference type="GO" id="GO:0016477">
    <property type="term" value="P:cell migration"/>
    <property type="evidence" value="ECO:0007669"/>
    <property type="project" value="TreeGrafter"/>
</dbReference>
<dbReference type="GO" id="GO:0033627">
    <property type="term" value="P:cell adhesion mediated by integrin"/>
    <property type="evidence" value="ECO:0007669"/>
    <property type="project" value="TreeGrafter"/>
</dbReference>
<dbReference type="Gene3D" id="2.10.25.10">
    <property type="entry name" value="Laminin"/>
    <property type="match status" value="3"/>
</dbReference>
<feature type="domain" description="Integrin beta subunit VWA" evidence="17">
    <location>
        <begin position="1"/>
        <end position="341"/>
    </location>
</feature>
<dbReference type="eggNOG" id="KOG1226">
    <property type="taxonomic scope" value="Eukaryota"/>
</dbReference>
<dbReference type="Ensembl" id="ENSLACT00000001390.1">
    <property type="protein sequence ID" value="ENSLACP00000001378.1"/>
    <property type="gene ID" value="ENSLACG00000001236.1"/>
</dbReference>
<evidence type="ECO:0000313" key="19">
    <source>
        <dbReference type="Proteomes" id="UP000008672"/>
    </source>
</evidence>
<dbReference type="PROSITE" id="PS52047">
    <property type="entry name" value="I_EGF_2"/>
    <property type="match status" value="1"/>
</dbReference>
<keyword evidence="5 15" id="KW-0812">Transmembrane</keyword>
<dbReference type="Proteomes" id="UP000008672">
    <property type="component" value="Unassembled WGS sequence"/>
</dbReference>
<evidence type="ECO:0000256" key="14">
    <source>
        <dbReference type="ARBA" id="ARBA00023180"/>
    </source>
</evidence>
<evidence type="ECO:0000256" key="2">
    <source>
        <dbReference type="ARBA" id="ARBA00007449"/>
    </source>
</evidence>
<dbReference type="AlphaFoldDB" id="H2ZVF7"/>
<proteinExistence type="inferred from homology"/>
<keyword evidence="8" id="KW-0460">Magnesium</keyword>
<comment type="subcellular location">
    <subcellularLocation>
        <location evidence="1 15">Cell membrane</location>
        <topology evidence="1 15">Single-pass type I membrane protein</topology>
    </subcellularLocation>
</comment>
<keyword evidence="11 15" id="KW-0401">Integrin</keyword>
<keyword evidence="4" id="KW-0245">EGF-like domain</keyword>
<dbReference type="PRINTS" id="PR01186">
    <property type="entry name" value="INTEGRINB"/>
</dbReference>
<dbReference type="GO" id="GO:0008305">
    <property type="term" value="C:integrin complex"/>
    <property type="evidence" value="ECO:0007669"/>
    <property type="project" value="TreeGrafter"/>
</dbReference>
<dbReference type="Pfam" id="PF23105">
    <property type="entry name" value="EGF_integrin"/>
    <property type="match status" value="1"/>
</dbReference>
<reference evidence="19" key="1">
    <citation type="submission" date="2011-08" db="EMBL/GenBank/DDBJ databases">
        <title>The draft genome of Latimeria chalumnae.</title>
        <authorList>
            <person name="Di Palma F."/>
            <person name="Alfoldi J."/>
            <person name="Johnson J."/>
            <person name="Berlin A."/>
            <person name="Gnerre S."/>
            <person name="Jaffe D."/>
            <person name="MacCallum I."/>
            <person name="Young S."/>
            <person name="Walker B.J."/>
            <person name="Lander E."/>
            <person name="Lindblad-Toh K."/>
        </authorList>
    </citation>
    <scope>NUCLEOTIDE SEQUENCE [LARGE SCALE GENOMIC DNA]</scope>
    <source>
        <strain evidence="19">Wild caught</strain>
    </source>
</reference>
<evidence type="ECO:0000256" key="6">
    <source>
        <dbReference type="ARBA" id="ARBA00022729"/>
    </source>
</evidence>
<dbReference type="GO" id="GO:0005925">
    <property type="term" value="C:focal adhesion"/>
    <property type="evidence" value="ECO:0007669"/>
    <property type="project" value="TreeGrafter"/>
</dbReference>
<dbReference type="FunFam" id="2.10.25.10:FF:000043">
    <property type="entry name" value="Integrin beta"/>
    <property type="match status" value="1"/>
</dbReference>
<dbReference type="Gene3D" id="3.40.50.410">
    <property type="entry name" value="von Willebrand factor, type A domain"/>
    <property type="match status" value="1"/>
</dbReference>
<evidence type="ECO:0000256" key="9">
    <source>
        <dbReference type="ARBA" id="ARBA00022889"/>
    </source>
</evidence>
<evidence type="ECO:0000256" key="8">
    <source>
        <dbReference type="ARBA" id="ARBA00022842"/>
    </source>
</evidence>
<accession>H2ZVF7</accession>
<evidence type="ECO:0000256" key="1">
    <source>
        <dbReference type="ARBA" id="ARBA00004251"/>
    </source>
</evidence>
<dbReference type="EMBL" id="AFYH01032740">
    <property type="status" value="NOT_ANNOTATED_CDS"/>
    <property type="molecule type" value="Genomic_DNA"/>
</dbReference>
<evidence type="ECO:0000256" key="7">
    <source>
        <dbReference type="ARBA" id="ARBA00022737"/>
    </source>
</evidence>
<dbReference type="InterPro" id="IPR032695">
    <property type="entry name" value="Integrin_dom_sf"/>
</dbReference>
<dbReference type="EMBL" id="AFYH01032747">
    <property type="status" value="NOT_ANNOTATED_CDS"/>
    <property type="molecule type" value="Genomic_DNA"/>
</dbReference>
<dbReference type="SMART" id="SM00187">
    <property type="entry name" value="INB"/>
    <property type="match status" value="1"/>
</dbReference>
<dbReference type="Pfam" id="PF07974">
    <property type="entry name" value="EGF_2"/>
    <property type="match status" value="1"/>
</dbReference>
<dbReference type="SUPFAM" id="SSF69179">
    <property type="entry name" value="Integrin domains"/>
    <property type="match status" value="1"/>
</dbReference>
<evidence type="ECO:0000256" key="15">
    <source>
        <dbReference type="RuleBase" id="RU000633"/>
    </source>
</evidence>
<dbReference type="InterPro" id="IPR015812">
    <property type="entry name" value="Integrin_bsu"/>
</dbReference>
<feature type="transmembrane region" description="Helical" evidence="16">
    <location>
        <begin position="551"/>
        <end position="573"/>
    </location>
</feature>
<dbReference type="EMBL" id="AFYH01032749">
    <property type="status" value="NOT_ANNOTATED_CDS"/>
    <property type="molecule type" value="Genomic_DNA"/>
</dbReference>
<dbReference type="PANTHER" id="PTHR10082:SF9">
    <property type="entry name" value="INTEGRIN BETA-8"/>
    <property type="match status" value="1"/>
</dbReference>
<reference evidence="18" key="2">
    <citation type="submission" date="2025-08" db="UniProtKB">
        <authorList>
            <consortium name="Ensembl"/>
        </authorList>
    </citation>
    <scope>IDENTIFICATION</scope>
</reference>
<dbReference type="OMA" id="NCRRGPA"/>
<dbReference type="InterPro" id="IPR013111">
    <property type="entry name" value="EGF_extracell"/>
</dbReference>
<dbReference type="Pfam" id="PF00362">
    <property type="entry name" value="Integrin_beta"/>
    <property type="match status" value="1"/>
</dbReference>
<keyword evidence="19" id="KW-1185">Reference proteome</keyword>
<name>H2ZVF7_LATCH</name>
<dbReference type="InParanoid" id="H2ZVF7"/>
<keyword evidence="7" id="KW-0677">Repeat</keyword>
<keyword evidence="13" id="KW-1015">Disulfide bond</keyword>
<dbReference type="GO" id="GO:0007229">
    <property type="term" value="P:integrin-mediated signaling pathway"/>
    <property type="evidence" value="ECO:0007669"/>
    <property type="project" value="UniProtKB-KW"/>
</dbReference>
<organism evidence="18 19">
    <name type="scientific">Latimeria chalumnae</name>
    <name type="common">Coelacanth</name>
    <dbReference type="NCBI Taxonomy" id="7897"/>
    <lineage>
        <taxon>Eukaryota</taxon>
        <taxon>Metazoa</taxon>
        <taxon>Chordata</taxon>
        <taxon>Craniata</taxon>
        <taxon>Vertebrata</taxon>
        <taxon>Euteleostomi</taxon>
        <taxon>Coelacanthiformes</taxon>
        <taxon>Coelacanthidae</taxon>
        <taxon>Latimeria</taxon>
    </lineage>
</organism>